<accession>A0AAW1GPG2</accession>
<evidence type="ECO:0000313" key="2">
    <source>
        <dbReference type="Proteomes" id="UP001443914"/>
    </source>
</evidence>
<dbReference type="Gene3D" id="3.80.10.10">
    <property type="entry name" value="Ribonuclease Inhibitor"/>
    <property type="match status" value="1"/>
</dbReference>
<reference evidence="1" key="1">
    <citation type="submission" date="2024-03" db="EMBL/GenBank/DDBJ databases">
        <title>WGS assembly of Saponaria officinalis var. Norfolk2.</title>
        <authorList>
            <person name="Jenkins J."/>
            <person name="Shu S."/>
            <person name="Grimwood J."/>
            <person name="Barry K."/>
            <person name="Goodstein D."/>
            <person name="Schmutz J."/>
            <person name="Leebens-Mack J."/>
            <person name="Osbourn A."/>
        </authorList>
    </citation>
    <scope>NUCLEOTIDE SEQUENCE [LARGE SCALE GENOMIC DNA]</scope>
    <source>
        <strain evidence="1">JIC</strain>
    </source>
</reference>
<gene>
    <name evidence="1" type="ORF">RND81_14G111500</name>
</gene>
<dbReference type="Proteomes" id="UP001443914">
    <property type="component" value="Unassembled WGS sequence"/>
</dbReference>
<dbReference type="AlphaFoldDB" id="A0AAW1GPG2"/>
<name>A0AAW1GPG2_SAPOF</name>
<keyword evidence="2" id="KW-1185">Reference proteome</keyword>
<organism evidence="1 2">
    <name type="scientific">Saponaria officinalis</name>
    <name type="common">Common soapwort</name>
    <name type="synonym">Lychnis saponaria</name>
    <dbReference type="NCBI Taxonomy" id="3572"/>
    <lineage>
        <taxon>Eukaryota</taxon>
        <taxon>Viridiplantae</taxon>
        <taxon>Streptophyta</taxon>
        <taxon>Embryophyta</taxon>
        <taxon>Tracheophyta</taxon>
        <taxon>Spermatophyta</taxon>
        <taxon>Magnoliopsida</taxon>
        <taxon>eudicotyledons</taxon>
        <taxon>Gunneridae</taxon>
        <taxon>Pentapetalae</taxon>
        <taxon>Caryophyllales</taxon>
        <taxon>Caryophyllaceae</taxon>
        <taxon>Caryophylleae</taxon>
        <taxon>Saponaria</taxon>
    </lineage>
</organism>
<dbReference type="EMBL" id="JBDFQZ010000014">
    <property type="protein sequence ID" value="KAK9665419.1"/>
    <property type="molecule type" value="Genomic_DNA"/>
</dbReference>
<dbReference type="InterPro" id="IPR032675">
    <property type="entry name" value="LRR_dom_sf"/>
</dbReference>
<evidence type="ECO:0000313" key="1">
    <source>
        <dbReference type="EMBL" id="KAK9665419.1"/>
    </source>
</evidence>
<proteinExistence type="predicted"/>
<sequence length="159" mass="17733">MPTSHTERFIHCHHDRVSSRLKKLILKSRTDLTDLLFCHIRDFVSRLHYWNITACSLLTDHGISGLLGRCTNLIALLASDTALGDYSLLHLYTGNLTILDVSRCQGVRGSSLDKVFASNSSIQELGLREIHVDDESLSQLGCELVKLDLLGTNSITEEL</sequence>
<comment type="caution">
    <text evidence="1">The sequence shown here is derived from an EMBL/GenBank/DDBJ whole genome shotgun (WGS) entry which is preliminary data.</text>
</comment>
<dbReference type="SUPFAM" id="SSF52047">
    <property type="entry name" value="RNI-like"/>
    <property type="match status" value="1"/>
</dbReference>
<protein>
    <submittedName>
        <fullName evidence="1">Uncharacterized protein</fullName>
    </submittedName>
</protein>